<protein>
    <submittedName>
        <fullName evidence="1">Uncharacterized protein</fullName>
    </submittedName>
</protein>
<dbReference type="SUPFAM" id="SSF52309">
    <property type="entry name" value="N-(deoxy)ribosyltransferase-like"/>
    <property type="match status" value="1"/>
</dbReference>
<dbReference type="AlphaFoldDB" id="A0A5J4QQS9"/>
<name>A0A5J4QQS9_9ZZZZ</name>
<organism evidence="1">
    <name type="scientific">termite gut metagenome</name>
    <dbReference type="NCBI Taxonomy" id="433724"/>
    <lineage>
        <taxon>unclassified sequences</taxon>
        <taxon>metagenomes</taxon>
        <taxon>organismal metagenomes</taxon>
    </lineage>
</organism>
<sequence length="276" mass="32511">MNNLFYFFLNAQQVGNISLLKGISHLLSHNYRGLTRSIFESLLGCMSNGDTLVDEVQESLMTINELYKSDKKLKDNDSKGLFTAFLYFNVTNKPQYNFFRDWVLRNHIFDIKEAKYQTLIEIFKKVSSQTIDVFVAMPYFSEEEIESYNQAYQRVIAKIRERNDQIHISLFPIMQHKGDTYNINNKMIEQINQSHIFIADISNRNINVAFELGYAKNDNNKDVIMFKRESDDTKTPFDYEQDMCHTYNERALHTLENEVFNNIKACLLKRGFTFND</sequence>
<reference evidence="1" key="1">
    <citation type="submission" date="2019-03" db="EMBL/GenBank/DDBJ databases">
        <title>Single cell metagenomics reveals metabolic interactions within the superorganism composed of flagellate Streblomastix strix and complex community of Bacteroidetes bacteria on its surface.</title>
        <authorList>
            <person name="Treitli S.C."/>
            <person name="Kolisko M."/>
            <person name="Husnik F."/>
            <person name="Keeling P."/>
            <person name="Hampl V."/>
        </authorList>
    </citation>
    <scope>NUCLEOTIDE SEQUENCE</scope>
    <source>
        <strain evidence="1">STM</strain>
    </source>
</reference>
<dbReference type="Gene3D" id="3.40.50.450">
    <property type="match status" value="1"/>
</dbReference>
<dbReference type="EMBL" id="SNRY01002602">
    <property type="protein sequence ID" value="KAA6324307.1"/>
    <property type="molecule type" value="Genomic_DNA"/>
</dbReference>
<proteinExistence type="predicted"/>
<comment type="caution">
    <text evidence="1">The sequence shown here is derived from an EMBL/GenBank/DDBJ whole genome shotgun (WGS) entry which is preliminary data.</text>
</comment>
<evidence type="ECO:0000313" key="1">
    <source>
        <dbReference type="EMBL" id="KAA6324307.1"/>
    </source>
</evidence>
<gene>
    <name evidence="1" type="ORF">EZS27_026348</name>
</gene>
<accession>A0A5J4QQS9</accession>